<dbReference type="OrthoDB" id="2115716at2759"/>
<keyword evidence="2" id="KW-0645">Protease</keyword>
<name>A0A6A5RZK3_9PLEO</name>
<dbReference type="GO" id="GO:0016887">
    <property type="term" value="F:ATP hydrolysis activity"/>
    <property type="evidence" value="ECO:0007669"/>
    <property type="project" value="InterPro"/>
</dbReference>
<dbReference type="GO" id="GO:1990275">
    <property type="term" value="F:preribosome binding"/>
    <property type="evidence" value="ECO:0007669"/>
    <property type="project" value="TreeGrafter"/>
</dbReference>
<evidence type="ECO:0000259" key="1">
    <source>
        <dbReference type="SMART" id="SM00382"/>
    </source>
</evidence>
<evidence type="ECO:0000313" key="3">
    <source>
        <dbReference type="Proteomes" id="UP000800082"/>
    </source>
</evidence>
<feature type="domain" description="AAA+ ATPase" evidence="1">
    <location>
        <begin position="225"/>
        <end position="358"/>
    </location>
</feature>
<evidence type="ECO:0000313" key="2">
    <source>
        <dbReference type="EMBL" id="KAF1933895.1"/>
    </source>
</evidence>
<proteinExistence type="predicted"/>
<dbReference type="PANTHER" id="PTHR23077">
    <property type="entry name" value="AAA-FAMILY ATPASE"/>
    <property type="match status" value="1"/>
</dbReference>
<dbReference type="GO" id="GO:0005524">
    <property type="term" value="F:ATP binding"/>
    <property type="evidence" value="ECO:0007669"/>
    <property type="project" value="InterPro"/>
</dbReference>
<dbReference type="GO" id="GO:0005634">
    <property type="term" value="C:nucleus"/>
    <property type="evidence" value="ECO:0007669"/>
    <property type="project" value="TreeGrafter"/>
</dbReference>
<dbReference type="SMART" id="SM00382">
    <property type="entry name" value="AAA"/>
    <property type="match status" value="1"/>
</dbReference>
<dbReference type="InterPro" id="IPR003593">
    <property type="entry name" value="AAA+_ATPase"/>
</dbReference>
<sequence length="558" mass="63335">MTGHSFTAESDLASHRYFEHSSGKRIDTEVVLIEALRSQYPKLELIVTPANRVSLLAYAAAGFATATPLEDGVKDPVYGIGLRKHMYVPPARRLDGGGGFMVDALSFGKFMYKWKDQDAILYLAEGRDGSSSYPVTTNYYILTSNPHKVDELIRDATIWGQVLHNEVWVFDQGWWQKSAQLWEAVQKASWDDVILDEDMKKALQTDVEGFFDSQKTYQKLKVPWKRGIIYYGPPGNGKTISIKAMMNSLYKRGTDGDSRMAVPTLYVRTLSSFMGPEYSLGQIFAKARQEAPCYLVFEDLDSIVSDDVRSYFLNEVDGLKSNDGILMVGSTNHLDRLDPGISKRPSRFDRKYYFPNPSYAERAQYCKFWQGKLADNKDLDFPDKLCDSIAAITDDFSFAYMQEAFVASLLAIAGNSGKDKHELEKNARRWAGPQNPMHPADMRSRDLQFRAAGGGSEGPDIKHLELWIEMQKQVKILRDEMEERQLSERMEAMFPSQPPSRQVEVRDKRIPQGPLHADGLELLRKYRDQLDATLHQQQKQVGAADPMNSLSGAFKRYM</sequence>
<dbReference type="AlphaFoldDB" id="A0A6A5RZK3"/>
<dbReference type="CDD" id="cd19481">
    <property type="entry name" value="RecA-like_protease"/>
    <property type="match status" value="1"/>
</dbReference>
<dbReference type="InterPro" id="IPR050168">
    <property type="entry name" value="AAA_ATPase_domain"/>
</dbReference>
<dbReference type="GeneID" id="54348179"/>
<reference evidence="2" key="1">
    <citation type="journal article" date="2020" name="Stud. Mycol.">
        <title>101 Dothideomycetes genomes: a test case for predicting lifestyles and emergence of pathogens.</title>
        <authorList>
            <person name="Haridas S."/>
            <person name="Albert R."/>
            <person name="Binder M."/>
            <person name="Bloem J."/>
            <person name="Labutti K."/>
            <person name="Salamov A."/>
            <person name="Andreopoulos B."/>
            <person name="Baker S."/>
            <person name="Barry K."/>
            <person name="Bills G."/>
            <person name="Bluhm B."/>
            <person name="Cannon C."/>
            <person name="Castanera R."/>
            <person name="Culley D."/>
            <person name="Daum C."/>
            <person name="Ezra D."/>
            <person name="Gonzalez J."/>
            <person name="Henrissat B."/>
            <person name="Kuo A."/>
            <person name="Liang C."/>
            <person name="Lipzen A."/>
            <person name="Lutzoni F."/>
            <person name="Magnuson J."/>
            <person name="Mondo S."/>
            <person name="Nolan M."/>
            <person name="Ohm R."/>
            <person name="Pangilinan J."/>
            <person name="Park H.-J."/>
            <person name="Ramirez L."/>
            <person name="Alfaro M."/>
            <person name="Sun H."/>
            <person name="Tritt A."/>
            <person name="Yoshinaga Y."/>
            <person name="Zwiers L.-H."/>
            <person name="Turgeon B."/>
            <person name="Goodwin S."/>
            <person name="Spatafora J."/>
            <person name="Crous P."/>
            <person name="Grigoriev I."/>
        </authorList>
    </citation>
    <scope>NUCLEOTIDE SEQUENCE</scope>
    <source>
        <strain evidence="2">CBS 183.55</strain>
    </source>
</reference>
<dbReference type="Pfam" id="PF00004">
    <property type="entry name" value="AAA"/>
    <property type="match status" value="1"/>
</dbReference>
<protein>
    <submittedName>
        <fullName evidence="2">ATP-dependent Zn protease</fullName>
    </submittedName>
</protein>
<dbReference type="Proteomes" id="UP000800082">
    <property type="component" value="Unassembled WGS sequence"/>
</dbReference>
<dbReference type="InterPro" id="IPR027417">
    <property type="entry name" value="P-loop_NTPase"/>
</dbReference>
<dbReference type="RefSeq" id="XP_033454143.1">
    <property type="nucleotide sequence ID" value="XM_033590511.1"/>
</dbReference>
<dbReference type="Gene3D" id="3.40.50.300">
    <property type="entry name" value="P-loop containing nucleotide triphosphate hydrolases"/>
    <property type="match status" value="1"/>
</dbReference>
<gene>
    <name evidence="2" type="ORF">M421DRAFT_414945</name>
</gene>
<accession>A0A6A5RZK3</accession>
<dbReference type="SUPFAM" id="SSF52540">
    <property type="entry name" value="P-loop containing nucleoside triphosphate hydrolases"/>
    <property type="match status" value="1"/>
</dbReference>
<dbReference type="InterPro" id="IPR003959">
    <property type="entry name" value="ATPase_AAA_core"/>
</dbReference>
<dbReference type="FunFam" id="3.40.50.300:FF:002838">
    <property type="entry name" value="Uncharacterized ATPase YjoB"/>
    <property type="match status" value="1"/>
</dbReference>
<dbReference type="GO" id="GO:0003723">
    <property type="term" value="F:RNA binding"/>
    <property type="evidence" value="ECO:0007669"/>
    <property type="project" value="TreeGrafter"/>
</dbReference>
<dbReference type="GO" id="GO:0042254">
    <property type="term" value="P:ribosome biogenesis"/>
    <property type="evidence" value="ECO:0007669"/>
    <property type="project" value="TreeGrafter"/>
</dbReference>
<dbReference type="GO" id="GO:0008233">
    <property type="term" value="F:peptidase activity"/>
    <property type="evidence" value="ECO:0007669"/>
    <property type="project" value="UniProtKB-KW"/>
</dbReference>
<dbReference type="EMBL" id="ML978956">
    <property type="protein sequence ID" value="KAF1933895.1"/>
    <property type="molecule type" value="Genomic_DNA"/>
</dbReference>
<organism evidence="2 3">
    <name type="scientific">Didymella exigua CBS 183.55</name>
    <dbReference type="NCBI Taxonomy" id="1150837"/>
    <lineage>
        <taxon>Eukaryota</taxon>
        <taxon>Fungi</taxon>
        <taxon>Dikarya</taxon>
        <taxon>Ascomycota</taxon>
        <taxon>Pezizomycotina</taxon>
        <taxon>Dothideomycetes</taxon>
        <taxon>Pleosporomycetidae</taxon>
        <taxon>Pleosporales</taxon>
        <taxon>Pleosporineae</taxon>
        <taxon>Didymellaceae</taxon>
        <taxon>Didymella</taxon>
    </lineage>
</organism>
<dbReference type="GO" id="GO:0006508">
    <property type="term" value="P:proteolysis"/>
    <property type="evidence" value="ECO:0007669"/>
    <property type="project" value="UniProtKB-KW"/>
</dbReference>
<keyword evidence="2" id="KW-0378">Hydrolase</keyword>
<dbReference type="PANTHER" id="PTHR23077:SF132">
    <property type="entry name" value="ATP-DEPENDENT ZN PROTEASE"/>
    <property type="match status" value="1"/>
</dbReference>
<keyword evidence="3" id="KW-1185">Reference proteome</keyword>